<dbReference type="InterPro" id="IPR003439">
    <property type="entry name" value="ABC_transporter-like_ATP-bd"/>
</dbReference>
<dbReference type="GO" id="GO:0016887">
    <property type="term" value="F:ATP hydrolysis activity"/>
    <property type="evidence" value="ECO:0007669"/>
    <property type="project" value="InterPro"/>
</dbReference>
<evidence type="ECO:0000259" key="3">
    <source>
        <dbReference type="PROSITE" id="PS50893"/>
    </source>
</evidence>
<accession>A0A084U3U1</accession>
<dbReference type="AlphaFoldDB" id="A0A084U3U1"/>
<evidence type="ECO:0000256" key="1">
    <source>
        <dbReference type="SAM" id="Coils"/>
    </source>
</evidence>
<feature type="coiled-coil region" evidence="1">
    <location>
        <begin position="253"/>
        <end position="294"/>
    </location>
</feature>
<keyword evidence="4" id="KW-0547">Nucleotide-binding</keyword>
<organism evidence="4 5">
    <name type="scientific">Malacoplasma iowae DK-CPA</name>
    <dbReference type="NCBI Taxonomy" id="1394179"/>
    <lineage>
        <taxon>Bacteria</taxon>
        <taxon>Bacillati</taxon>
        <taxon>Mycoplasmatota</taxon>
        <taxon>Mycoplasmoidales</taxon>
        <taxon>Mycoplasmoidaceae</taxon>
        <taxon>Malacoplasma</taxon>
    </lineage>
</organism>
<name>A0A084U3U1_MALIO</name>
<dbReference type="PROSITE" id="PS50893">
    <property type="entry name" value="ABC_TRANSPORTER_2"/>
    <property type="match status" value="1"/>
</dbReference>
<keyword evidence="1" id="KW-0175">Coiled coil</keyword>
<protein>
    <submittedName>
        <fullName evidence="4">ABC transporter ATP-binding subunit</fullName>
    </submittedName>
</protein>
<evidence type="ECO:0000256" key="2">
    <source>
        <dbReference type="SAM" id="MobiDB-lite"/>
    </source>
</evidence>
<gene>
    <name evidence="4" type="ORF">P271_476</name>
</gene>
<feature type="compositionally biased region" description="Polar residues" evidence="2">
    <location>
        <begin position="16"/>
        <end position="30"/>
    </location>
</feature>
<feature type="region of interest" description="Disordered" evidence="2">
    <location>
        <begin position="1"/>
        <end position="43"/>
    </location>
</feature>
<feature type="compositionally biased region" description="Low complexity" evidence="2">
    <location>
        <begin position="1"/>
        <end position="15"/>
    </location>
</feature>
<reference evidence="4 5" key="1">
    <citation type="journal article" date="2014" name="PLoS ONE">
        <title>Reduction of Hydrogen Peroxide Accumulation and Toxicity by a Catalase from Mycoplasma iowae.</title>
        <authorList>
            <person name="Pritchard R.E."/>
            <person name="Prassinos A.J."/>
            <person name="Osborne J.D."/>
            <person name="Raviv Z."/>
            <person name="Balish M.F."/>
        </authorList>
    </citation>
    <scope>NUCLEOTIDE SEQUENCE [LARGE SCALE GENOMIC DNA]</scope>
    <source>
        <strain evidence="4 5">DK-CPA</strain>
    </source>
</reference>
<sequence length="649" mass="76816">MNNNFNNNNPNKPNNYQGHNFTNRNSNQGPNFHNHDNNYANNVNSMNSEYIENDYQLNNQQAPIDYDQINRFSYQGHYDNNQNYYNNNDSYNQYNENDFSRFSYNNNNQQENFYNTNGNQSFVSYDNNVNRTPIINKDPLDYVKKNGMSGIDYYGSIPDEKRYDMYLYTLAELNEMEISVENTTKKFYMGKMYYKLTDEYLNYLSKIQNGDYTNQENTLTSHGKELDNNLTKKEQEIDYELNFDNPVKSNENLSNQELEKSNLVSKKEKVNKNTNNYENNIDEDEDEDEELNNLVIEDDVEFDQKLLTGPDIQLDENIYLNEDEINGTTNVDGDIPENDSSNLENLINDHTQILLNQNKNLDTDLEYKIYSLSFNKNEKRKDLGKLDNITFDIYPKDRIMVLSSDKSKTSTTLIDVLSRRHEKQSGYVYFNIKRKQKWVDMYSKEFKQYDLDMVNKKSDVLYQLESPDYFSYGSEKKDTPLSLFKKVFYAIDVLVSESLFYKLIEIFDFKPLIKKHISQLSDTEKRIFVLICDILIGKHVLIIPLTEFKLEINKKIEFFSLLNNMNKNKSTIIIFSSWDILDAKIFANRVLCLDEGKMILDKKINDILKIHNSLDKFLLDYLQTNNRNKRRQELLKKDDDDDDEVIYED</sequence>
<proteinExistence type="predicted"/>
<keyword evidence="5" id="KW-1185">Reference proteome</keyword>
<keyword evidence="4" id="KW-0067">ATP-binding</keyword>
<evidence type="ECO:0000313" key="5">
    <source>
        <dbReference type="Proteomes" id="UP000028523"/>
    </source>
</evidence>
<comment type="caution">
    <text evidence="4">The sequence shown here is derived from an EMBL/GenBank/DDBJ whole genome shotgun (WGS) entry which is preliminary data.</text>
</comment>
<dbReference type="Gene3D" id="3.40.50.300">
    <property type="entry name" value="P-loop containing nucleotide triphosphate hydrolases"/>
    <property type="match status" value="1"/>
</dbReference>
<dbReference type="RefSeq" id="WP_036451841.1">
    <property type="nucleotide sequence ID" value="NZ_AWQU01000074.1"/>
</dbReference>
<dbReference type="Proteomes" id="UP000028523">
    <property type="component" value="Unassembled WGS sequence"/>
</dbReference>
<dbReference type="GO" id="GO:0005524">
    <property type="term" value="F:ATP binding"/>
    <property type="evidence" value="ECO:0007669"/>
    <property type="project" value="UniProtKB-KW"/>
</dbReference>
<dbReference type="EMBL" id="AWQU01000074">
    <property type="protein sequence ID" value="KFB07627.1"/>
    <property type="molecule type" value="Genomic_DNA"/>
</dbReference>
<evidence type="ECO:0000313" key="4">
    <source>
        <dbReference type="EMBL" id="KFB07627.1"/>
    </source>
</evidence>
<feature type="domain" description="ABC transporter" evidence="3">
    <location>
        <begin position="367"/>
        <end position="620"/>
    </location>
</feature>
<dbReference type="InterPro" id="IPR027417">
    <property type="entry name" value="P-loop_NTPase"/>
</dbReference>
<dbReference type="SUPFAM" id="SSF52540">
    <property type="entry name" value="P-loop containing nucleoside triphosphate hydrolases"/>
    <property type="match status" value="1"/>
</dbReference>